<organism evidence="5 6">
    <name type="scientific">Kribbella aluminosa</name>
    <dbReference type="NCBI Taxonomy" id="416017"/>
    <lineage>
        <taxon>Bacteria</taxon>
        <taxon>Bacillati</taxon>
        <taxon>Actinomycetota</taxon>
        <taxon>Actinomycetes</taxon>
        <taxon>Propionibacteriales</taxon>
        <taxon>Kribbellaceae</taxon>
        <taxon>Kribbella</taxon>
    </lineage>
</organism>
<dbReference type="InterPro" id="IPR036849">
    <property type="entry name" value="Enolase-like_C_sf"/>
</dbReference>
<comment type="caution">
    <text evidence="5">The sequence shown here is derived from an EMBL/GenBank/DDBJ whole genome shotgun (WGS) entry which is preliminary data.</text>
</comment>
<dbReference type="InterPro" id="IPR013342">
    <property type="entry name" value="Mandelate_racemase_C"/>
</dbReference>
<dbReference type="EMBL" id="JAGINT010000001">
    <property type="protein sequence ID" value="MBP2351610.1"/>
    <property type="molecule type" value="Genomic_DNA"/>
</dbReference>
<dbReference type="SFLD" id="SFLDS00001">
    <property type="entry name" value="Enolase"/>
    <property type="match status" value="1"/>
</dbReference>
<dbReference type="InterPro" id="IPR029065">
    <property type="entry name" value="Enolase_C-like"/>
</dbReference>
<evidence type="ECO:0000313" key="5">
    <source>
        <dbReference type="EMBL" id="MBP2351610.1"/>
    </source>
</evidence>
<dbReference type="InterPro" id="IPR013341">
    <property type="entry name" value="Mandelate_racemase_N_dom"/>
</dbReference>
<dbReference type="PANTHER" id="PTHR13794">
    <property type="entry name" value="ENOLASE SUPERFAMILY, MANDELATE RACEMASE"/>
    <property type="match status" value="1"/>
</dbReference>
<proteinExistence type="predicted"/>
<sequence>MKISRIDCHVLVDPDYDPAATSSAQDDIVVEVHTDEGLVGIGESDINPWIARACIEAPGTHTMDLGLRNLVLGMDPLDPAAVWQRAYLGTAMAGRRGALIHALGAIDMALWDIRGKAAGKPVWQLLGEQRTDPIRAYASLEPEIGDFDGYVASMVGWARTAVSLGFQAVKAEATFSGPYANMGLLADDEKMTELLTAVRSAIGPDIALMVDVQYAFDSVDRAQRSMDAWSELDLFFVETPLWIDDLDGYAKLVAGSNIKVAAGEWQATRHEFADLIHRGNLDVVQPDIGRVGGLTEALAVCELAASAGRLVVPHVWKTGISLAAAAQLATVTPHMPYFEFLHPDVCESRLRKELVTDEVSIVDGAIQPPAKPGLGVELNRDRLEEFSDAAARLYS</sequence>
<evidence type="ECO:0000259" key="4">
    <source>
        <dbReference type="SMART" id="SM00922"/>
    </source>
</evidence>
<evidence type="ECO:0000256" key="2">
    <source>
        <dbReference type="ARBA" id="ARBA00022723"/>
    </source>
</evidence>
<feature type="domain" description="Mandelate racemase/muconate lactonizing enzyme C-terminal" evidence="4">
    <location>
        <begin position="151"/>
        <end position="259"/>
    </location>
</feature>
<dbReference type="Gene3D" id="3.20.20.120">
    <property type="entry name" value="Enolase-like C-terminal domain"/>
    <property type="match status" value="1"/>
</dbReference>
<name>A0ABS4UJ14_9ACTN</name>
<accession>A0ABS4UJ14</accession>
<dbReference type="Pfam" id="PF02746">
    <property type="entry name" value="MR_MLE_N"/>
    <property type="match status" value="1"/>
</dbReference>
<keyword evidence="6" id="KW-1185">Reference proteome</keyword>
<dbReference type="Gene3D" id="3.30.390.10">
    <property type="entry name" value="Enolase-like, N-terminal domain"/>
    <property type="match status" value="1"/>
</dbReference>
<protein>
    <submittedName>
        <fullName evidence="5">L-alanine-DL-glutamate epimerase-like enolase superfamily enzyme</fullName>
    </submittedName>
</protein>
<dbReference type="RefSeq" id="WP_209694493.1">
    <property type="nucleotide sequence ID" value="NZ_BAAAVU010000035.1"/>
</dbReference>
<dbReference type="InterPro" id="IPR018110">
    <property type="entry name" value="Mandel_Rmase/mucon_lact_enz_CS"/>
</dbReference>
<dbReference type="CDD" id="cd03316">
    <property type="entry name" value="MR_like"/>
    <property type="match status" value="1"/>
</dbReference>
<dbReference type="SFLD" id="SFLDG00179">
    <property type="entry name" value="mandelate_racemase"/>
    <property type="match status" value="1"/>
</dbReference>
<comment type="cofactor">
    <cofactor evidence="1">
        <name>Mg(2+)</name>
        <dbReference type="ChEBI" id="CHEBI:18420"/>
    </cofactor>
</comment>
<dbReference type="SUPFAM" id="SSF51604">
    <property type="entry name" value="Enolase C-terminal domain-like"/>
    <property type="match status" value="1"/>
</dbReference>
<evidence type="ECO:0000256" key="1">
    <source>
        <dbReference type="ARBA" id="ARBA00001946"/>
    </source>
</evidence>
<gene>
    <name evidence="5" type="ORF">JOF29_002693</name>
</gene>
<evidence type="ECO:0000313" key="6">
    <source>
        <dbReference type="Proteomes" id="UP000755585"/>
    </source>
</evidence>
<keyword evidence="3" id="KW-0460">Magnesium</keyword>
<reference evidence="5 6" key="1">
    <citation type="submission" date="2021-03" db="EMBL/GenBank/DDBJ databases">
        <title>Sequencing the genomes of 1000 actinobacteria strains.</title>
        <authorList>
            <person name="Klenk H.-P."/>
        </authorList>
    </citation>
    <scope>NUCLEOTIDE SEQUENCE [LARGE SCALE GENOMIC DNA]</scope>
    <source>
        <strain evidence="5 6">DSM 18824</strain>
    </source>
</reference>
<dbReference type="InterPro" id="IPR046945">
    <property type="entry name" value="RHMD-like"/>
</dbReference>
<keyword evidence="2" id="KW-0479">Metal-binding</keyword>
<dbReference type="Proteomes" id="UP000755585">
    <property type="component" value="Unassembled WGS sequence"/>
</dbReference>
<dbReference type="Pfam" id="PF13378">
    <property type="entry name" value="MR_MLE_C"/>
    <property type="match status" value="1"/>
</dbReference>
<dbReference type="SUPFAM" id="SSF54826">
    <property type="entry name" value="Enolase N-terminal domain-like"/>
    <property type="match status" value="1"/>
</dbReference>
<dbReference type="PROSITE" id="PS00908">
    <property type="entry name" value="MR_MLE_1"/>
    <property type="match status" value="1"/>
</dbReference>
<dbReference type="InterPro" id="IPR029017">
    <property type="entry name" value="Enolase-like_N"/>
</dbReference>
<dbReference type="PANTHER" id="PTHR13794:SF58">
    <property type="entry name" value="MITOCHONDRIAL ENOLASE SUPERFAMILY MEMBER 1"/>
    <property type="match status" value="1"/>
</dbReference>
<dbReference type="SMART" id="SM00922">
    <property type="entry name" value="MR_MLE"/>
    <property type="match status" value="1"/>
</dbReference>
<evidence type="ECO:0000256" key="3">
    <source>
        <dbReference type="ARBA" id="ARBA00022842"/>
    </source>
</evidence>